<evidence type="ECO:0000256" key="3">
    <source>
        <dbReference type="ARBA" id="ARBA00023163"/>
    </source>
</evidence>
<dbReference type="SUPFAM" id="SSF51182">
    <property type="entry name" value="RmlC-like cupins"/>
    <property type="match status" value="1"/>
</dbReference>
<evidence type="ECO:0000313" key="6">
    <source>
        <dbReference type="Proteomes" id="UP000533476"/>
    </source>
</evidence>
<evidence type="ECO:0000256" key="2">
    <source>
        <dbReference type="ARBA" id="ARBA00023125"/>
    </source>
</evidence>
<dbReference type="GO" id="GO:0003700">
    <property type="term" value="F:DNA-binding transcription factor activity"/>
    <property type="evidence" value="ECO:0007669"/>
    <property type="project" value="TreeGrafter"/>
</dbReference>
<evidence type="ECO:0000256" key="1">
    <source>
        <dbReference type="ARBA" id="ARBA00023015"/>
    </source>
</evidence>
<dbReference type="SMART" id="SM00530">
    <property type="entry name" value="HTH_XRE"/>
    <property type="match status" value="1"/>
</dbReference>
<comment type="caution">
    <text evidence="5">The sequence shown here is derived from an EMBL/GenBank/DDBJ whole genome shotgun (WGS) entry which is preliminary data.</text>
</comment>
<dbReference type="InterPro" id="IPR001387">
    <property type="entry name" value="Cro/C1-type_HTH"/>
</dbReference>
<dbReference type="EMBL" id="JABBVZ010000145">
    <property type="protein sequence ID" value="NMP24758.1"/>
    <property type="molecule type" value="Genomic_DNA"/>
</dbReference>
<proteinExistence type="predicted"/>
<dbReference type="PROSITE" id="PS50943">
    <property type="entry name" value="HTH_CROC1"/>
    <property type="match status" value="1"/>
</dbReference>
<keyword evidence="6" id="KW-1185">Reference proteome</keyword>
<dbReference type="InterPro" id="IPR011051">
    <property type="entry name" value="RmlC_Cupin_sf"/>
</dbReference>
<dbReference type="PANTHER" id="PTHR46797:SF23">
    <property type="entry name" value="HTH-TYPE TRANSCRIPTIONAL REGULATOR SUTR"/>
    <property type="match status" value="1"/>
</dbReference>
<dbReference type="InterPro" id="IPR050807">
    <property type="entry name" value="TransReg_Diox_bact_type"/>
</dbReference>
<dbReference type="CDD" id="cd02209">
    <property type="entry name" value="cupin_XRE_C"/>
    <property type="match status" value="1"/>
</dbReference>
<dbReference type="PANTHER" id="PTHR46797">
    <property type="entry name" value="HTH-TYPE TRANSCRIPTIONAL REGULATOR"/>
    <property type="match status" value="1"/>
</dbReference>
<dbReference type="RefSeq" id="WP_169102964.1">
    <property type="nucleotide sequence ID" value="NZ_JABBVZ010000145.1"/>
</dbReference>
<dbReference type="InterPro" id="IPR010982">
    <property type="entry name" value="Lambda_DNA-bd_dom_sf"/>
</dbReference>
<dbReference type="Gene3D" id="2.60.120.10">
    <property type="entry name" value="Jelly Rolls"/>
    <property type="match status" value="1"/>
</dbReference>
<reference evidence="5 6" key="1">
    <citation type="submission" date="2020-04" db="EMBL/GenBank/DDBJ databases">
        <authorList>
            <person name="Zhang R."/>
            <person name="Schippers A."/>
        </authorList>
    </citation>
    <scope>NUCLEOTIDE SEQUENCE [LARGE SCALE GENOMIC DNA]</scope>
    <source>
        <strain evidence="5 6">DSM 109850</strain>
    </source>
</reference>
<evidence type="ECO:0000259" key="4">
    <source>
        <dbReference type="PROSITE" id="PS50943"/>
    </source>
</evidence>
<dbReference type="InterPro" id="IPR013096">
    <property type="entry name" value="Cupin_2"/>
</dbReference>
<dbReference type="AlphaFoldDB" id="A0A7Y0L7J7"/>
<sequence>MDTGEHIAERVGRALRALRERRGLSLDQGAELTGVSKPMLGQIERGVTNPSVLTLWKIAHGFGVPFSAFFDDPAAPDLVRHEDQPLITDDEGRYRVRTAWPRRPGDPFEWHVMDMEAASMHRAEPHADGVEEWVLVIEGGLTIRTGDVEHRLGAGDLLHFTADTAHTYANPSAHRARAHILITYRHG</sequence>
<dbReference type="CDD" id="cd00093">
    <property type="entry name" value="HTH_XRE"/>
    <property type="match status" value="1"/>
</dbReference>
<dbReference type="Gene3D" id="1.10.260.40">
    <property type="entry name" value="lambda repressor-like DNA-binding domains"/>
    <property type="match status" value="1"/>
</dbReference>
<organism evidence="5 6">
    <name type="scientific">Sulfobacillus harzensis</name>
    <dbReference type="NCBI Taxonomy" id="2729629"/>
    <lineage>
        <taxon>Bacteria</taxon>
        <taxon>Bacillati</taxon>
        <taxon>Bacillota</taxon>
        <taxon>Clostridia</taxon>
        <taxon>Eubacteriales</taxon>
        <taxon>Clostridiales Family XVII. Incertae Sedis</taxon>
        <taxon>Sulfobacillus</taxon>
    </lineage>
</organism>
<dbReference type="SUPFAM" id="SSF47413">
    <property type="entry name" value="lambda repressor-like DNA-binding domains"/>
    <property type="match status" value="1"/>
</dbReference>
<dbReference type="Proteomes" id="UP000533476">
    <property type="component" value="Unassembled WGS sequence"/>
</dbReference>
<dbReference type="GO" id="GO:0005829">
    <property type="term" value="C:cytosol"/>
    <property type="evidence" value="ECO:0007669"/>
    <property type="project" value="TreeGrafter"/>
</dbReference>
<dbReference type="GO" id="GO:0003677">
    <property type="term" value="F:DNA binding"/>
    <property type="evidence" value="ECO:0007669"/>
    <property type="project" value="UniProtKB-KW"/>
</dbReference>
<keyword evidence="2" id="KW-0238">DNA-binding</keyword>
<keyword evidence="3" id="KW-0804">Transcription</keyword>
<keyword evidence="1" id="KW-0805">Transcription regulation</keyword>
<feature type="domain" description="HTH cro/C1-type" evidence="4">
    <location>
        <begin position="15"/>
        <end position="69"/>
    </location>
</feature>
<protein>
    <submittedName>
        <fullName evidence="5">XRE family transcriptional regulator</fullName>
    </submittedName>
</protein>
<dbReference type="InterPro" id="IPR014710">
    <property type="entry name" value="RmlC-like_jellyroll"/>
</dbReference>
<name>A0A7Y0L7J7_9FIRM</name>
<dbReference type="Pfam" id="PF01381">
    <property type="entry name" value="HTH_3"/>
    <property type="match status" value="1"/>
</dbReference>
<accession>A0A7Y0L7J7</accession>
<gene>
    <name evidence="5" type="ORF">HIJ39_20835</name>
</gene>
<evidence type="ECO:0000313" key="5">
    <source>
        <dbReference type="EMBL" id="NMP24758.1"/>
    </source>
</evidence>
<dbReference type="Pfam" id="PF07883">
    <property type="entry name" value="Cupin_2"/>
    <property type="match status" value="1"/>
</dbReference>